<dbReference type="Proteomes" id="UP001529510">
    <property type="component" value="Unassembled WGS sequence"/>
</dbReference>
<keyword evidence="1" id="KW-0482">Metalloprotease</keyword>
<organism evidence="3 4">
    <name type="scientific">Cirrhinus mrigala</name>
    <name type="common">Mrigala</name>
    <dbReference type="NCBI Taxonomy" id="683832"/>
    <lineage>
        <taxon>Eukaryota</taxon>
        <taxon>Metazoa</taxon>
        <taxon>Chordata</taxon>
        <taxon>Craniata</taxon>
        <taxon>Vertebrata</taxon>
        <taxon>Euteleostomi</taxon>
        <taxon>Actinopterygii</taxon>
        <taxon>Neopterygii</taxon>
        <taxon>Teleostei</taxon>
        <taxon>Ostariophysi</taxon>
        <taxon>Cypriniformes</taxon>
        <taxon>Cyprinidae</taxon>
        <taxon>Labeoninae</taxon>
        <taxon>Labeonini</taxon>
        <taxon>Cirrhinus</taxon>
    </lineage>
</organism>
<dbReference type="Pfam" id="PF01471">
    <property type="entry name" value="PG_binding_1"/>
    <property type="match status" value="1"/>
</dbReference>
<feature type="non-terminal residue" evidence="3">
    <location>
        <position position="81"/>
    </location>
</feature>
<evidence type="ECO:0000313" key="4">
    <source>
        <dbReference type="Proteomes" id="UP001529510"/>
    </source>
</evidence>
<sequence>AYLSQFYRDPNATKFRSRMTSLLDLKNELKAMQEFFGLEVTGKLDSNTIETMKKPRCGVTDVAKYGHFQGKPRWKQSVVTY</sequence>
<protein>
    <recommendedName>
        <fullName evidence="2">Peptidoglycan binding-like domain-containing protein</fullName>
    </recommendedName>
</protein>
<dbReference type="EMBL" id="JAMKFB020000010">
    <property type="protein sequence ID" value="KAL0182983.1"/>
    <property type="molecule type" value="Genomic_DNA"/>
</dbReference>
<reference evidence="3 4" key="1">
    <citation type="submission" date="2024-05" db="EMBL/GenBank/DDBJ databases">
        <title>Genome sequencing and assembly of Indian major carp, Cirrhinus mrigala (Hamilton, 1822).</title>
        <authorList>
            <person name="Mohindra V."/>
            <person name="Chowdhury L.M."/>
            <person name="Lal K."/>
            <person name="Jena J.K."/>
        </authorList>
    </citation>
    <scope>NUCLEOTIDE SEQUENCE [LARGE SCALE GENOMIC DNA]</scope>
    <source>
        <strain evidence="3">CM1030</strain>
        <tissue evidence="3">Blood</tissue>
    </source>
</reference>
<feature type="non-terminal residue" evidence="3">
    <location>
        <position position="1"/>
    </location>
</feature>
<dbReference type="InterPro" id="IPR024079">
    <property type="entry name" value="MetalloPept_cat_dom_sf"/>
</dbReference>
<dbReference type="SUPFAM" id="SSF47090">
    <property type="entry name" value="PGBD-like"/>
    <property type="match status" value="1"/>
</dbReference>
<comment type="caution">
    <text evidence="3">The sequence shown here is derived from an EMBL/GenBank/DDBJ whole genome shotgun (WGS) entry which is preliminary data.</text>
</comment>
<keyword evidence="1" id="KW-0378">Hydrolase</keyword>
<name>A0ABD0Q9T2_CIRMR</name>
<dbReference type="AlphaFoldDB" id="A0ABD0Q9T2"/>
<accession>A0ABD0Q9T2</accession>
<dbReference type="InterPro" id="IPR002477">
    <property type="entry name" value="Peptidoglycan-bd-like"/>
</dbReference>
<dbReference type="GO" id="GO:0008237">
    <property type="term" value="F:metallopeptidase activity"/>
    <property type="evidence" value="ECO:0007669"/>
    <property type="project" value="UniProtKB-KW"/>
</dbReference>
<dbReference type="PANTHER" id="PTHR10201:SF316">
    <property type="entry name" value="STROMELYSIN-2 PRECURSOR"/>
    <property type="match status" value="1"/>
</dbReference>
<gene>
    <name evidence="3" type="ORF">M9458_022358</name>
</gene>
<keyword evidence="1" id="KW-0645">Protease</keyword>
<proteinExistence type="predicted"/>
<evidence type="ECO:0000256" key="1">
    <source>
        <dbReference type="ARBA" id="ARBA00023049"/>
    </source>
</evidence>
<evidence type="ECO:0000259" key="2">
    <source>
        <dbReference type="Pfam" id="PF01471"/>
    </source>
</evidence>
<dbReference type="InterPro" id="IPR036365">
    <property type="entry name" value="PGBD-like_sf"/>
</dbReference>
<evidence type="ECO:0000313" key="3">
    <source>
        <dbReference type="EMBL" id="KAL0182983.1"/>
    </source>
</evidence>
<dbReference type="PANTHER" id="PTHR10201">
    <property type="entry name" value="MATRIX METALLOPROTEINASE"/>
    <property type="match status" value="1"/>
</dbReference>
<keyword evidence="4" id="KW-1185">Reference proteome</keyword>
<feature type="domain" description="Peptidoglycan binding-like" evidence="2">
    <location>
        <begin position="24"/>
        <end position="52"/>
    </location>
</feature>
<dbReference type="Gene3D" id="3.40.390.10">
    <property type="entry name" value="Collagenase (Catalytic Domain)"/>
    <property type="match status" value="1"/>
</dbReference>